<organism evidence="2 3">
    <name type="scientific">Scytonema hofmannii FACHB-248</name>
    <dbReference type="NCBI Taxonomy" id="1842502"/>
    <lineage>
        <taxon>Bacteria</taxon>
        <taxon>Bacillati</taxon>
        <taxon>Cyanobacteriota</taxon>
        <taxon>Cyanophyceae</taxon>
        <taxon>Nostocales</taxon>
        <taxon>Scytonemataceae</taxon>
        <taxon>Scytonema</taxon>
    </lineage>
</organism>
<dbReference type="Proteomes" id="UP000660380">
    <property type="component" value="Unassembled WGS sequence"/>
</dbReference>
<gene>
    <name evidence="2" type="ORF">H6G81_05375</name>
</gene>
<evidence type="ECO:0000313" key="2">
    <source>
        <dbReference type="EMBL" id="MBD2603976.1"/>
    </source>
</evidence>
<dbReference type="EMBL" id="JACJTA010000007">
    <property type="protein sequence ID" value="MBD2603976.1"/>
    <property type="molecule type" value="Genomic_DNA"/>
</dbReference>
<dbReference type="InterPro" id="IPR025459">
    <property type="entry name" value="DUF4279"/>
</dbReference>
<sequence>MAQDITNHLKINPSRSHEKGTPLNPKIPDKNIRDKSSWILQSKLNRESPIEDKINELLDVIQTQLDSFKQIETKINLEIYCSFFLKKESGTFSLPSTTLAKIGSIPINIIVAIYPYDYSGED</sequence>
<dbReference type="Pfam" id="PF14106">
    <property type="entry name" value="DUF4279"/>
    <property type="match status" value="1"/>
</dbReference>
<name>A0ABR8GL97_9CYAN</name>
<evidence type="ECO:0000313" key="3">
    <source>
        <dbReference type="Proteomes" id="UP000660380"/>
    </source>
</evidence>
<feature type="region of interest" description="Disordered" evidence="1">
    <location>
        <begin position="1"/>
        <end position="29"/>
    </location>
</feature>
<reference evidence="2 3" key="1">
    <citation type="journal article" date="2020" name="ISME J.">
        <title>Comparative genomics reveals insights into cyanobacterial evolution and habitat adaptation.</title>
        <authorList>
            <person name="Chen M.Y."/>
            <person name="Teng W.K."/>
            <person name="Zhao L."/>
            <person name="Hu C.X."/>
            <person name="Zhou Y.K."/>
            <person name="Han B.P."/>
            <person name="Song L.R."/>
            <person name="Shu W.S."/>
        </authorList>
    </citation>
    <scope>NUCLEOTIDE SEQUENCE [LARGE SCALE GENOMIC DNA]</scope>
    <source>
        <strain evidence="2 3">FACHB-248</strain>
    </source>
</reference>
<accession>A0ABR8GL97</accession>
<evidence type="ECO:0000256" key="1">
    <source>
        <dbReference type="SAM" id="MobiDB-lite"/>
    </source>
</evidence>
<protein>
    <submittedName>
        <fullName evidence="2">DUF4279 domain-containing protein</fullName>
    </submittedName>
</protein>
<comment type="caution">
    <text evidence="2">The sequence shown here is derived from an EMBL/GenBank/DDBJ whole genome shotgun (WGS) entry which is preliminary data.</text>
</comment>
<keyword evidence="3" id="KW-1185">Reference proteome</keyword>
<proteinExistence type="predicted"/>